<dbReference type="PRINTS" id="PR00237">
    <property type="entry name" value="GPCRRHODOPSN"/>
</dbReference>
<evidence type="ECO:0000256" key="11">
    <source>
        <dbReference type="SAM" id="Phobius"/>
    </source>
</evidence>
<accession>A0A0L7KYL2</accession>
<evidence type="ECO:0000256" key="10">
    <source>
        <dbReference type="SAM" id="MobiDB-lite"/>
    </source>
</evidence>
<evidence type="ECO:0000256" key="8">
    <source>
        <dbReference type="ARBA" id="ARBA00023224"/>
    </source>
</evidence>
<evidence type="ECO:0000256" key="2">
    <source>
        <dbReference type="ARBA" id="ARBA00010663"/>
    </source>
</evidence>
<evidence type="ECO:0000259" key="12">
    <source>
        <dbReference type="PROSITE" id="PS50262"/>
    </source>
</evidence>
<sequence>MSHASDAPNANSDEYNLTELYGYYSVNDTLTDLTFTDVFTEELANVLNVYFSPALIFMGIIGNVLSITVFFKSKLRGQSTSQYLSALAISDTLFLLQLIPPWLKAVRASRVFARDGFCQTFVYFSYVSSAYSSWLVVAFTVERCVAVLYPLRRARMCTVRRARTLIAAVAACCLAVNTPVLLFAVPRGDECNIDCELMEHAARFNVVDTIFSFTLPLTIITVLNIWIMIGVCRLSRARGHLIKDESKSRPRGARRATREHAHLPGRRTRSTLQRSQQRITRMLLIVSSVFVVLNLPAYSMRIVAYANNMSSHEYSGRWAALQQICLLFFNANFGINFFLYCMTGQNFRRALCQTFPCINSIRNVIKSVCCRGPEQHDAPAPPRSSLTSKYAAAGPSSTTRLRLRAPASQVRFVIKSVCCRGPEQHDAPAPPRSSLISKVCDQVSMLPRARAARRACASALQPHK</sequence>
<name>A0A0L7KYL2_OPEBR</name>
<dbReference type="STRING" id="104452.A0A0L7KYL2"/>
<comment type="subcellular location">
    <subcellularLocation>
        <location evidence="1">Membrane</location>
        <topology evidence="1">Multi-pass membrane protein</topology>
    </subcellularLocation>
</comment>
<dbReference type="GO" id="GO:0004930">
    <property type="term" value="F:G protein-coupled receptor activity"/>
    <property type="evidence" value="ECO:0007669"/>
    <property type="project" value="UniProtKB-KW"/>
</dbReference>
<proteinExistence type="inferred from homology"/>
<reference evidence="13 14" key="1">
    <citation type="journal article" date="2015" name="Genome Biol. Evol.">
        <title>The genome of winter moth (Operophtera brumata) provides a genomic perspective on sexual dimorphism and phenology.</title>
        <authorList>
            <person name="Derks M.F."/>
            <person name="Smit S."/>
            <person name="Salis L."/>
            <person name="Schijlen E."/>
            <person name="Bossers A."/>
            <person name="Mateman C."/>
            <person name="Pijl A.S."/>
            <person name="de Ridder D."/>
            <person name="Groenen M.A."/>
            <person name="Visser M.E."/>
            <person name="Megens H.J."/>
        </authorList>
    </citation>
    <scope>NUCLEOTIDE SEQUENCE [LARGE SCALE GENOMIC DNA]</scope>
    <source>
        <strain evidence="13">WM2013NL</strain>
        <tissue evidence="13">Head and thorax</tissue>
    </source>
</reference>
<evidence type="ECO:0000256" key="1">
    <source>
        <dbReference type="ARBA" id="ARBA00004141"/>
    </source>
</evidence>
<comment type="similarity">
    <text evidence="2 9">Belongs to the G-protein coupled receptor 1 family.</text>
</comment>
<dbReference type="Pfam" id="PF00001">
    <property type="entry name" value="7tm_1"/>
    <property type="match status" value="1"/>
</dbReference>
<feature type="transmembrane region" description="Helical" evidence="11">
    <location>
        <begin position="279"/>
        <end position="298"/>
    </location>
</feature>
<feature type="region of interest" description="Disordered" evidence="10">
    <location>
        <begin position="245"/>
        <end position="270"/>
    </location>
</feature>
<dbReference type="PANTHER" id="PTHR24243:SF230">
    <property type="entry name" value="G-PROTEIN COUPLED RECEPTORS FAMILY 1 PROFILE DOMAIN-CONTAINING PROTEIN"/>
    <property type="match status" value="1"/>
</dbReference>
<gene>
    <name evidence="13" type="ORF">OBRU01_11288</name>
</gene>
<feature type="transmembrane region" description="Helical" evidence="11">
    <location>
        <begin position="50"/>
        <end position="71"/>
    </location>
</feature>
<dbReference type="Gene3D" id="1.20.1070.10">
    <property type="entry name" value="Rhodopsin 7-helix transmembrane proteins"/>
    <property type="match status" value="1"/>
</dbReference>
<feature type="transmembrane region" description="Helical" evidence="11">
    <location>
        <begin position="83"/>
        <end position="103"/>
    </location>
</feature>
<feature type="domain" description="G-protein coupled receptors family 1 profile" evidence="12">
    <location>
        <begin position="62"/>
        <end position="340"/>
    </location>
</feature>
<feature type="transmembrane region" description="Helical" evidence="11">
    <location>
        <begin position="123"/>
        <end position="141"/>
    </location>
</feature>
<keyword evidence="8 9" id="KW-0807">Transducer</keyword>
<keyword evidence="4 11" id="KW-1133">Transmembrane helix</keyword>
<evidence type="ECO:0000313" key="13">
    <source>
        <dbReference type="EMBL" id="KOB68312.1"/>
    </source>
</evidence>
<dbReference type="PROSITE" id="PS00237">
    <property type="entry name" value="G_PROTEIN_RECEP_F1_1"/>
    <property type="match status" value="1"/>
</dbReference>
<dbReference type="SUPFAM" id="SSF81321">
    <property type="entry name" value="Family A G protein-coupled receptor-like"/>
    <property type="match status" value="1"/>
</dbReference>
<evidence type="ECO:0000256" key="3">
    <source>
        <dbReference type="ARBA" id="ARBA00022692"/>
    </source>
</evidence>
<evidence type="ECO:0000256" key="4">
    <source>
        <dbReference type="ARBA" id="ARBA00022989"/>
    </source>
</evidence>
<feature type="transmembrane region" description="Helical" evidence="11">
    <location>
        <begin position="318"/>
        <end position="339"/>
    </location>
</feature>
<dbReference type="Proteomes" id="UP000037510">
    <property type="component" value="Unassembled WGS sequence"/>
</dbReference>
<feature type="transmembrane region" description="Helical" evidence="11">
    <location>
        <begin position="162"/>
        <end position="184"/>
    </location>
</feature>
<dbReference type="InterPro" id="IPR000276">
    <property type="entry name" value="GPCR_Rhodpsn"/>
</dbReference>
<keyword evidence="6 11" id="KW-0472">Membrane</keyword>
<dbReference type="InterPro" id="IPR017452">
    <property type="entry name" value="GPCR_Rhodpsn_7TM"/>
</dbReference>
<protein>
    <submittedName>
        <fullName evidence="13">Neuropeptide receptor A18</fullName>
    </submittedName>
</protein>
<evidence type="ECO:0000256" key="5">
    <source>
        <dbReference type="ARBA" id="ARBA00023040"/>
    </source>
</evidence>
<evidence type="ECO:0000313" key="14">
    <source>
        <dbReference type="Proteomes" id="UP000037510"/>
    </source>
</evidence>
<dbReference type="PANTHER" id="PTHR24243">
    <property type="entry name" value="G-PROTEIN COUPLED RECEPTOR"/>
    <property type="match status" value="1"/>
</dbReference>
<dbReference type="AlphaFoldDB" id="A0A0L7KYL2"/>
<dbReference type="EMBL" id="JTDY01004300">
    <property type="protein sequence ID" value="KOB68312.1"/>
    <property type="molecule type" value="Genomic_DNA"/>
</dbReference>
<keyword evidence="5 9" id="KW-0297">G-protein coupled receptor</keyword>
<evidence type="ECO:0000256" key="6">
    <source>
        <dbReference type="ARBA" id="ARBA00023136"/>
    </source>
</evidence>
<dbReference type="GO" id="GO:0005886">
    <property type="term" value="C:plasma membrane"/>
    <property type="evidence" value="ECO:0007669"/>
    <property type="project" value="TreeGrafter"/>
</dbReference>
<keyword evidence="7 9" id="KW-0675">Receptor</keyword>
<keyword evidence="14" id="KW-1185">Reference proteome</keyword>
<feature type="transmembrane region" description="Helical" evidence="11">
    <location>
        <begin position="210"/>
        <end position="232"/>
    </location>
</feature>
<evidence type="ECO:0000256" key="7">
    <source>
        <dbReference type="ARBA" id="ARBA00023170"/>
    </source>
</evidence>
<comment type="caution">
    <text evidence="13">The sequence shown here is derived from an EMBL/GenBank/DDBJ whole genome shotgun (WGS) entry which is preliminary data.</text>
</comment>
<dbReference type="PROSITE" id="PS50262">
    <property type="entry name" value="G_PROTEIN_RECEP_F1_2"/>
    <property type="match status" value="1"/>
</dbReference>
<dbReference type="CDD" id="cd14978">
    <property type="entry name" value="7tmA_FMRFamide_R-like"/>
    <property type="match status" value="1"/>
</dbReference>
<dbReference type="SMART" id="SM01381">
    <property type="entry name" value="7TM_GPCR_Srsx"/>
    <property type="match status" value="1"/>
</dbReference>
<keyword evidence="3 9" id="KW-0812">Transmembrane</keyword>
<evidence type="ECO:0000256" key="9">
    <source>
        <dbReference type="RuleBase" id="RU000688"/>
    </source>
</evidence>
<organism evidence="13 14">
    <name type="scientific">Operophtera brumata</name>
    <name type="common">Winter moth</name>
    <name type="synonym">Phalaena brumata</name>
    <dbReference type="NCBI Taxonomy" id="104452"/>
    <lineage>
        <taxon>Eukaryota</taxon>
        <taxon>Metazoa</taxon>
        <taxon>Ecdysozoa</taxon>
        <taxon>Arthropoda</taxon>
        <taxon>Hexapoda</taxon>
        <taxon>Insecta</taxon>
        <taxon>Pterygota</taxon>
        <taxon>Neoptera</taxon>
        <taxon>Endopterygota</taxon>
        <taxon>Lepidoptera</taxon>
        <taxon>Glossata</taxon>
        <taxon>Ditrysia</taxon>
        <taxon>Geometroidea</taxon>
        <taxon>Geometridae</taxon>
        <taxon>Larentiinae</taxon>
        <taxon>Operophtera</taxon>
    </lineage>
</organism>